<dbReference type="VEuPathDB" id="FungiDB:ASPWEDRAFT_177569"/>
<organism evidence="1 2">
    <name type="scientific">Aspergillus wentii DTO 134E9</name>
    <dbReference type="NCBI Taxonomy" id="1073089"/>
    <lineage>
        <taxon>Eukaryota</taxon>
        <taxon>Fungi</taxon>
        <taxon>Dikarya</taxon>
        <taxon>Ascomycota</taxon>
        <taxon>Pezizomycotina</taxon>
        <taxon>Eurotiomycetes</taxon>
        <taxon>Eurotiomycetidae</taxon>
        <taxon>Eurotiales</taxon>
        <taxon>Aspergillaceae</taxon>
        <taxon>Aspergillus</taxon>
        <taxon>Aspergillus subgen. Cremei</taxon>
    </lineage>
</organism>
<protein>
    <recommendedName>
        <fullName evidence="3">F-box domain-containing protein</fullName>
    </recommendedName>
</protein>
<gene>
    <name evidence="1" type="ORF">ASPWEDRAFT_177569</name>
</gene>
<evidence type="ECO:0008006" key="3">
    <source>
        <dbReference type="Google" id="ProtNLM"/>
    </source>
</evidence>
<dbReference type="AlphaFoldDB" id="A0A1L9R4I3"/>
<name>A0A1L9R4I3_ASPWE</name>
<dbReference type="GeneID" id="63747526"/>
<evidence type="ECO:0000313" key="2">
    <source>
        <dbReference type="Proteomes" id="UP000184383"/>
    </source>
</evidence>
<dbReference type="RefSeq" id="XP_040683508.1">
    <property type="nucleotide sequence ID" value="XM_040831678.1"/>
</dbReference>
<sequence length="358" mass="40257">MLLSLPPELIWHTLSLLIPADRPFALPPSHPATETLLNLTLVCKITHHIANRLLLEHCLHIKSGKSMDALLHGLLDKQSIYSKATKHTTNQPKSMIIQIKGEGLPRSSIQNWKFRSTMPMDELSRHAHVFDGFFTRVGHCLTRLVLDSQFHFNVSGEQPGTPISVLARLAFSRLTAIEEFVAVHMDIFSGSMDSDGLLPVWAHWPRLRRLALAHISVHSEKFLDGLRCCDALTHLVLVCPMWLNSAVTQTFSRQLPALQSVVVVRVGGAHFQDPIPGVEDAFLKGSFLGYLRESLRDVPVRISMLHVPVSPRRPWSPEVASSRVCDSWSCKKWLFHHAIHGSLWDLKSAPEIVTEYES</sequence>
<dbReference type="EMBL" id="KV878218">
    <property type="protein sequence ID" value="OJJ29831.1"/>
    <property type="molecule type" value="Genomic_DNA"/>
</dbReference>
<evidence type="ECO:0000313" key="1">
    <source>
        <dbReference type="EMBL" id="OJJ29831.1"/>
    </source>
</evidence>
<proteinExistence type="predicted"/>
<accession>A0A1L9R4I3</accession>
<dbReference type="OrthoDB" id="6365676at2759"/>
<keyword evidence="2" id="KW-1185">Reference proteome</keyword>
<reference evidence="2" key="1">
    <citation type="journal article" date="2017" name="Genome Biol.">
        <title>Comparative genomics reveals high biological diversity and specific adaptations in the industrially and medically important fungal genus Aspergillus.</title>
        <authorList>
            <person name="de Vries R.P."/>
            <person name="Riley R."/>
            <person name="Wiebenga A."/>
            <person name="Aguilar-Osorio G."/>
            <person name="Amillis S."/>
            <person name="Uchima C.A."/>
            <person name="Anderluh G."/>
            <person name="Asadollahi M."/>
            <person name="Askin M."/>
            <person name="Barry K."/>
            <person name="Battaglia E."/>
            <person name="Bayram O."/>
            <person name="Benocci T."/>
            <person name="Braus-Stromeyer S.A."/>
            <person name="Caldana C."/>
            <person name="Canovas D."/>
            <person name="Cerqueira G.C."/>
            <person name="Chen F."/>
            <person name="Chen W."/>
            <person name="Choi C."/>
            <person name="Clum A."/>
            <person name="Dos Santos R.A."/>
            <person name="Damasio A.R."/>
            <person name="Diallinas G."/>
            <person name="Emri T."/>
            <person name="Fekete E."/>
            <person name="Flipphi M."/>
            <person name="Freyberg S."/>
            <person name="Gallo A."/>
            <person name="Gournas C."/>
            <person name="Habgood R."/>
            <person name="Hainaut M."/>
            <person name="Harispe M.L."/>
            <person name="Henrissat B."/>
            <person name="Hilden K.S."/>
            <person name="Hope R."/>
            <person name="Hossain A."/>
            <person name="Karabika E."/>
            <person name="Karaffa L."/>
            <person name="Karanyi Z."/>
            <person name="Krasevec N."/>
            <person name="Kuo A."/>
            <person name="Kusch H."/>
            <person name="LaButti K."/>
            <person name="Lagendijk E.L."/>
            <person name="Lapidus A."/>
            <person name="Levasseur A."/>
            <person name="Lindquist E."/>
            <person name="Lipzen A."/>
            <person name="Logrieco A.F."/>
            <person name="MacCabe A."/>
            <person name="Maekelae M.R."/>
            <person name="Malavazi I."/>
            <person name="Melin P."/>
            <person name="Meyer V."/>
            <person name="Mielnichuk N."/>
            <person name="Miskei M."/>
            <person name="Molnar A.P."/>
            <person name="Mule G."/>
            <person name="Ngan C.Y."/>
            <person name="Orejas M."/>
            <person name="Orosz E."/>
            <person name="Ouedraogo J.P."/>
            <person name="Overkamp K.M."/>
            <person name="Park H.-S."/>
            <person name="Perrone G."/>
            <person name="Piumi F."/>
            <person name="Punt P.J."/>
            <person name="Ram A.F."/>
            <person name="Ramon A."/>
            <person name="Rauscher S."/>
            <person name="Record E."/>
            <person name="Riano-Pachon D.M."/>
            <person name="Robert V."/>
            <person name="Roehrig J."/>
            <person name="Ruller R."/>
            <person name="Salamov A."/>
            <person name="Salih N.S."/>
            <person name="Samson R.A."/>
            <person name="Sandor E."/>
            <person name="Sanguinetti M."/>
            <person name="Schuetze T."/>
            <person name="Sepcic K."/>
            <person name="Shelest E."/>
            <person name="Sherlock G."/>
            <person name="Sophianopoulou V."/>
            <person name="Squina F.M."/>
            <person name="Sun H."/>
            <person name="Susca A."/>
            <person name="Todd R.B."/>
            <person name="Tsang A."/>
            <person name="Unkles S.E."/>
            <person name="van de Wiele N."/>
            <person name="van Rossen-Uffink D."/>
            <person name="Oliveira J.V."/>
            <person name="Vesth T.C."/>
            <person name="Visser J."/>
            <person name="Yu J.-H."/>
            <person name="Zhou M."/>
            <person name="Andersen M.R."/>
            <person name="Archer D.B."/>
            <person name="Baker S.E."/>
            <person name="Benoit I."/>
            <person name="Brakhage A.A."/>
            <person name="Braus G.H."/>
            <person name="Fischer R."/>
            <person name="Frisvad J.C."/>
            <person name="Goldman G.H."/>
            <person name="Houbraken J."/>
            <person name="Oakley B."/>
            <person name="Pocsi I."/>
            <person name="Scazzocchio C."/>
            <person name="Seiboth B."/>
            <person name="vanKuyk P.A."/>
            <person name="Wortman J."/>
            <person name="Dyer P.S."/>
            <person name="Grigoriev I.V."/>
        </authorList>
    </citation>
    <scope>NUCLEOTIDE SEQUENCE [LARGE SCALE GENOMIC DNA]</scope>
    <source>
        <strain evidence="2">DTO 134E9</strain>
    </source>
</reference>
<dbReference type="Proteomes" id="UP000184383">
    <property type="component" value="Unassembled WGS sequence"/>
</dbReference>